<dbReference type="PANTHER" id="PTHR36124:SF1">
    <property type="entry name" value="ER-BOUND OXYGENASE MPAB_MPAB'_RUBBER OXYGENASE CATALYTIC DOMAIN-CONTAINING PROTEIN"/>
    <property type="match status" value="1"/>
</dbReference>
<evidence type="ECO:0000313" key="4">
    <source>
        <dbReference type="Proteomes" id="UP000256269"/>
    </source>
</evidence>
<dbReference type="OrthoDB" id="836517at2"/>
<evidence type="ECO:0000259" key="2">
    <source>
        <dbReference type="Pfam" id="PF09995"/>
    </source>
</evidence>
<dbReference type="PANTHER" id="PTHR36124">
    <property type="match status" value="1"/>
</dbReference>
<gene>
    <name evidence="3" type="ORF">BCF44_102584</name>
</gene>
<protein>
    <submittedName>
        <fullName evidence="3">Uncharacterized protein DUF2236</fullName>
    </submittedName>
</protein>
<evidence type="ECO:0000256" key="1">
    <source>
        <dbReference type="SAM" id="MobiDB-lite"/>
    </source>
</evidence>
<comment type="caution">
    <text evidence="3">The sequence shown here is derived from an EMBL/GenBank/DDBJ whole genome shotgun (WGS) entry which is preliminary data.</text>
</comment>
<dbReference type="InterPro" id="IPR046366">
    <property type="entry name" value="MPAB"/>
</dbReference>
<evidence type="ECO:0000313" key="3">
    <source>
        <dbReference type="EMBL" id="REH54352.1"/>
    </source>
</evidence>
<dbReference type="Pfam" id="PF09995">
    <property type="entry name" value="MPAB_Lcp_cat"/>
    <property type="match status" value="1"/>
</dbReference>
<dbReference type="Proteomes" id="UP000256269">
    <property type="component" value="Unassembled WGS sequence"/>
</dbReference>
<accession>A0A3E0I6J5</accession>
<dbReference type="InterPro" id="IPR018713">
    <property type="entry name" value="MPAB/Lcp_cat_dom"/>
</dbReference>
<proteinExistence type="predicted"/>
<name>A0A3E0I6J5_9PSEU</name>
<feature type="region of interest" description="Disordered" evidence="1">
    <location>
        <begin position="261"/>
        <end position="300"/>
    </location>
</feature>
<dbReference type="EMBL" id="QUNO01000002">
    <property type="protein sequence ID" value="REH54352.1"/>
    <property type="molecule type" value="Genomic_DNA"/>
</dbReference>
<dbReference type="AlphaFoldDB" id="A0A3E0I6J5"/>
<dbReference type="GO" id="GO:0016491">
    <property type="term" value="F:oxidoreductase activity"/>
    <property type="evidence" value="ECO:0007669"/>
    <property type="project" value="InterPro"/>
</dbReference>
<feature type="domain" description="ER-bound oxygenase mpaB/mpaB'/Rubber oxygenase catalytic" evidence="2">
    <location>
        <begin position="65"/>
        <end position="233"/>
    </location>
</feature>
<reference evidence="3 4" key="1">
    <citation type="submission" date="2018-08" db="EMBL/GenBank/DDBJ databases">
        <title>Genomic Encyclopedia of Archaeal and Bacterial Type Strains, Phase II (KMG-II): from individual species to whole genera.</title>
        <authorList>
            <person name="Goeker M."/>
        </authorList>
    </citation>
    <scope>NUCLEOTIDE SEQUENCE [LARGE SCALE GENOMIC DNA]</scope>
    <source>
        <strain evidence="3 4">DSM 45791</strain>
    </source>
</reference>
<organism evidence="3 4">
    <name type="scientific">Kutzneria buriramensis</name>
    <dbReference type="NCBI Taxonomy" id="1045776"/>
    <lineage>
        <taxon>Bacteria</taxon>
        <taxon>Bacillati</taxon>
        <taxon>Actinomycetota</taxon>
        <taxon>Actinomycetes</taxon>
        <taxon>Pseudonocardiales</taxon>
        <taxon>Pseudonocardiaceae</taxon>
        <taxon>Kutzneria</taxon>
    </lineage>
</organism>
<sequence length="300" mass="34629">MDLGSGGRWDNLRRILALDPERDHQEIYRISAGFEFPWDYQRSLEFALFRTYCVPSISRLLAATREFELRPQRRYDDTALLMAEMMEHGYDSPRGKAALRSVNRAHGRYRIAGEDMLYVLSTFVFEPIRWLDRFGWRRLSTQERLAAFHFYRAVGARMAIRDIPADYAEFEQFNVDYERQNFVYTDDNAAIGRYTLELFCSWYPPALRPAIRPALRSLLDRPLLDAFGFAAAPGWLTTLSEAGVRARSALVRELPPRRRSVLARDPGNRTYPGYPAGYDPSEMGAGEPPADIDPSLLRRT</sequence>
<keyword evidence="4" id="KW-1185">Reference proteome</keyword>
<dbReference type="RefSeq" id="WP_116173423.1">
    <property type="nucleotide sequence ID" value="NZ_CP144375.1"/>
</dbReference>